<evidence type="ECO:0000313" key="6">
    <source>
        <dbReference type="Proteomes" id="UP001262582"/>
    </source>
</evidence>
<dbReference type="RefSeq" id="WP_311504048.1">
    <property type="nucleotide sequence ID" value="NZ_JAVRHK010000011.1"/>
</dbReference>
<evidence type="ECO:0000256" key="2">
    <source>
        <dbReference type="ARBA" id="ARBA00023015"/>
    </source>
</evidence>
<proteinExistence type="predicted"/>
<dbReference type="Proteomes" id="UP001262582">
    <property type="component" value="Unassembled WGS sequence"/>
</dbReference>
<keyword evidence="3" id="KW-0804">Transcription</keyword>
<gene>
    <name evidence="5" type="ORF">RM539_14045</name>
</gene>
<organism evidence="5 6">
    <name type="scientific">Autumnicola musiva</name>
    <dbReference type="NCBI Taxonomy" id="3075589"/>
    <lineage>
        <taxon>Bacteria</taxon>
        <taxon>Pseudomonadati</taxon>
        <taxon>Bacteroidota</taxon>
        <taxon>Flavobacteriia</taxon>
        <taxon>Flavobacteriales</taxon>
        <taxon>Flavobacteriaceae</taxon>
        <taxon>Autumnicola</taxon>
    </lineage>
</organism>
<keyword evidence="1" id="KW-0889">Transcription antitermination</keyword>
<dbReference type="Gene3D" id="3.30.70.940">
    <property type="entry name" value="NusG, N-terminal domain"/>
    <property type="match status" value="1"/>
</dbReference>
<protein>
    <submittedName>
        <fullName evidence="5">UpxY family transcription antiterminator</fullName>
    </submittedName>
</protein>
<dbReference type="PANTHER" id="PTHR30265:SF4">
    <property type="entry name" value="KOW MOTIF FAMILY PROTEIN, EXPRESSED"/>
    <property type="match status" value="1"/>
</dbReference>
<keyword evidence="6" id="KW-1185">Reference proteome</keyword>
<sequence length="157" mass="18269">MKWYVLYTKPKWELKVDKALRRLNVEVYCPTYTEVKQWSDRKKKITAPLFNSYIFVRLHEKDRSVVFDAPGVVRYLFWLGKPAVVRDDEIETLKNWLEGGDIDEIKVEKFSVGDIVKINQGALKDQKAAIEEIGNKKMRLFLPAMGCMVTARISDVV</sequence>
<dbReference type="InterPro" id="IPR036735">
    <property type="entry name" value="NGN_dom_sf"/>
</dbReference>
<dbReference type="SMART" id="SM00738">
    <property type="entry name" value="NGN"/>
    <property type="match status" value="1"/>
</dbReference>
<dbReference type="InterPro" id="IPR006645">
    <property type="entry name" value="NGN-like_dom"/>
</dbReference>
<comment type="caution">
    <text evidence="5">The sequence shown here is derived from an EMBL/GenBank/DDBJ whole genome shotgun (WGS) entry which is preliminary data.</text>
</comment>
<accession>A0ABU3D8J8</accession>
<dbReference type="SUPFAM" id="SSF82679">
    <property type="entry name" value="N-utilization substance G protein NusG, N-terminal domain"/>
    <property type="match status" value="1"/>
</dbReference>
<evidence type="ECO:0000256" key="3">
    <source>
        <dbReference type="ARBA" id="ARBA00023163"/>
    </source>
</evidence>
<dbReference type="CDD" id="cd09895">
    <property type="entry name" value="NGN_SP_UpxY"/>
    <property type="match status" value="1"/>
</dbReference>
<evidence type="ECO:0000313" key="5">
    <source>
        <dbReference type="EMBL" id="MDT0677704.1"/>
    </source>
</evidence>
<dbReference type="EMBL" id="JAVRHK010000011">
    <property type="protein sequence ID" value="MDT0677704.1"/>
    <property type="molecule type" value="Genomic_DNA"/>
</dbReference>
<evidence type="ECO:0000259" key="4">
    <source>
        <dbReference type="SMART" id="SM00738"/>
    </source>
</evidence>
<dbReference type="PANTHER" id="PTHR30265">
    <property type="entry name" value="RHO-INTERACTING TRANSCRIPTION TERMINATION FACTOR NUSG"/>
    <property type="match status" value="1"/>
</dbReference>
<dbReference type="Pfam" id="PF02357">
    <property type="entry name" value="NusG"/>
    <property type="match status" value="1"/>
</dbReference>
<dbReference type="InterPro" id="IPR043425">
    <property type="entry name" value="NusG-like"/>
</dbReference>
<dbReference type="NCBIfam" id="NF033644">
    <property type="entry name" value="antiterm_UpxY"/>
    <property type="match status" value="1"/>
</dbReference>
<name>A0ABU3D8J8_9FLAO</name>
<evidence type="ECO:0000256" key="1">
    <source>
        <dbReference type="ARBA" id="ARBA00022814"/>
    </source>
</evidence>
<keyword evidence="2" id="KW-0805">Transcription regulation</keyword>
<reference evidence="5 6" key="1">
    <citation type="submission" date="2023-09" db="EMBL/GenBank/DDBJ databases">
        <authorList>
            <person name="Rey-Velasco X."/>
        </authorList>
    </citation>
    <scope>NUCLEOTIDE SEQUENCE [LARGE SCALE GENOMIC DNA]</scope>
    <source>
        <strain evidence="5 6">F117</strain>
    </source>
</reference>
<feature type="domain" description="NusG-like N-terminal" evidence="4">
    <location>
        <begin position="1"/>
        <end position="97"/>
    </location>
</feature>